<evidence type="ECO:0000313" key="1">
    <source>
        <dbReference type="EMBL" id="ARR28861.1"/>
    </source>
</evidence>
<proteinExistence type="predicted"/>
<accession>A0A1X9T580</accession>
<reference evidence="1" key="1">
    <citation type="journal article" date="2017" name="Vet. Pathol.">
        <title>Ranid Herpesvirus 3 and Proliferative Dermatitis in Free-Ranging Wild Common Frogs (Rana Temporaria).</title>
        <authorList>
            <person name="Origgi F.C."/>
            <person name="Schmidt B.R."/>
            <person name="Lohmann P."/>
            <person name="Otten P."/>
            <person name="Akdesir E."/>
            <person name="Gaschen V."/>
            <person name="Aguilar-Bultet L."/>
            <person name="Wahli T."/>
            <person name="Sattler U."/>
            <person name="Stoffel M.H."/>
        </authorList>
    </citation>
    <scope>NUCLEOTIDE SEQUENCE [LARGE SCALE GENOMIC DNA]</scope>
    <source>
        <strain evidence="1">FO1_2015</strain>
    </source>
</reference>
<sequence length="225" mass="25788">MAAIVAYKPFMIVTGTPCLGKTFNINKLMSLFPTAILIEEQIDKLQEYVPVHQDDMPTLLGSKFGQLMWMALRSSEIMKVLFSDNARNNIVIADRFITCGLLFTMAHQFTNHHEHVTKMKAVVEVSYELLKTMSEQKPIELHVAVMDSAFRNIKTECLLKRIEARGGFDKNMYNKNAIKNVDSVFVEWYEKLTLKMLETPIRNCSLFIHRVGEFNPLLISAPDVQ</sequence>
<dbReference type="GeneID" id="32878195"/>
<dbReference type="EMBL" id="KX832224">
    <property type="protein sequence ID" value="ARR28861.1"/>
    <property type="molecule type" value="Genomic_DNA"/>
</dbReference>
<dbReference type="SUPFAM" id="SSF52540">
    <property type="entry name" value="P-loop containing nucleoside triphosphate hydrolases"/>
    <property type="match status" value="1"/>
</dbReference>
<organism evidence="1">
    <name type="scientific">Ranid herpesvirus 3</name>
    <dbReference type="NCBI Taxonomy" id="1987509"/>
    <lineage>
        <taxon>Viruses</taxon>
        <taxon>Duplodnaviria</taxon>
        <taxon>Heunggongvirae</taxon>
        <taxon>Peploviricota</taxon>
        <taxon>Herviviricetes</taxon>
        <taxon>Herpesvirales</taxon>
        <taxon>Alloherpesviridae</taxon>
        <taxon>Batravirus</taxon>
        <taxon>Batravirus ranidallo3</taxon>
    </lineage>
</organism>
<dbReference type="InterPro" id="IPR027417">
    <property type="entry name" value="P-loop_NTPase"/>
</dbReference>
<dbReference type="Gene3D" id="3.40.50.300">
    <property type="entry name" value="P-loop containing nucleotide triphosphate hydrolases"/>
    <property type="match status" value="1"/>
</dbReference>
<protein>
    <submittedName>
        <fullName evidence="1">Uncharacterized protein</fullName>
    </submittedName>
</protein>
<dbReference type="KEGG" id="vg:32878195"/>
<name>A0A1X9T580_9VIRU</name>
<keyword evidence="2" id="KW-1185">Reference proteome</keyword>
<dbReference type="Proteomes" id="UP000203507">
    <property type="component" value="Segment"/>
</dbReference>
<evidence type="ECO:0000313" key="2">
    <source>
        <dbReference type="Proteomes" id="UP000203507"/>
    </source>
</evidence>
<dbReference type="RefSeq" id="YP_009362370.1">
    <property type="nucleotide sequence ID" value="NC_034618.1"/>
</dbReference>